<evidence type="ECO:0000256" key="2">
    <source>
        <dbReference type="ARBA" id="ARBA00006472"/>
    </source>
</evidence>
<dbReference type="AlphaFoldDB" id="A0A1W1DR04"/>
<name>A0A1W1DR04_9ZZZZ</name>
<reference evidence="6" key="1">
    <citation type="submission" date="2016-10" db="EMBL/GenBank/DDBJ databases">
        <authorList>
            <person name="de Groot N.N."/>
        </authorList>
    </citation>
    <scope>NUCLEOTIDE SEQUENCE</scope>
</reference>
<dbReference type="HAMAP" id="MF_00434">
    <property type="entry name" value="Pterin_4_alpha"/>
    <property type="match status" value="1"/>
</dbReference>
<dbReference type="InterPro" id="IPR001533">
    <property type="entry name" value="Pterin_deHydtase"/>
</dbReference>
<dbReference type="EMBL" id="FPHW01000095">
    <property type="protein sequence ID" value="SFV84129.1"/>
    <property type="molecule type" value="Genomic_DNA"/>
</dbReference>
<dbReference type="EMBL" id="FPHQ01000165">
    <property type="protein sequence ID" value="SFV77142.1"/>
    <property type="molecule type" value="Genomic_DNA"/>
</dbReference>
<keyword evidence="4 6" id="KW-0456">Lyase</keyword>
<organism evidence="6">
    <name type="scientific">hydrothermal vent metagenome</name>
    <dbReference type="NCBI Taxonomy" id="652676"/>
    <lineage>
        <taxon>unclassified sequences</taxon>
        <taxon>metagenomes</taxon>
        <taxon>ecological metagenomes</taxon>
    </lineage>
</organism>
<protein>
    <recommendedName>
        <fullName evidence="3">4a-hydroxytetrahydrobiopterin dehydratase</fullName>
        <ecNumber evidence="3">4.2.1.96</ecNumber>
    </recommendedName>
</protein>
<evidence type="ECO:0000313" key="6">
    <source>
        <dbReference type="EMBL" id="SFV84129.1"/>
    </source>
</evidence>
<sequence length="96" mass="11056">MNTQLDQQALTKLQDWTMIDGKLHREFVLDNFVQAFGFMSQVAIVAEKMDHHPEWSNVYKTVVVDLMTHSEGCVTQLDAELANKMDDIFNHMNNKG</sequence>
<evidence type="ECO:0000256" key="1">
    <source>
        <dbReference type="ARBA" id="ARBA00001554"/>
    </source>
</evidence>
<dbReference type="Pfam" id="PF01329">
    <property type="entry name" value="Pterin_4a"/>
    <property type="match status" value="1"/>
</dbReference>
<dbReference type="Gene3D" id="3.30.1360.20">
    <property type="entry name" value="Transcriptional coactivator/pterin dehydratase"/>
    <property type="match status" value="1"/>
</dbReference>
<evidence type="ECO:0000313" key="5">
    <source>
        <dbReference type="EMBL" id="SFV77142.1"/>
    </source>
</evidence>
<proteinExistence type="inferred from homology"/>
<dbReference type="GO" id="GO:0008124">
    <property type="term" value="F:4-alpha-hydroxytetrahydrobiopterin dehydratase activity"/>
    <property type="evidence" value="ECO:0007669"/>
    <property type="project" value="UniProtKB-EC"/>
</dbReference>
<dbReference type="PANTHER" id="PTHR12599:SF0">
    <property type="entry name" value="PTERIN-4-ALPHA-CARBINOLAMINE DEHYDRATASE"/>
    <property type="match status" value="1"/>
</dbReference>
<accession>A0A1W1DR04</accession>
<dbReference type="EC" id="4.2.1.96" evidence="3"/>
<dbReference type="SUPFAM" id="SSF55248">
    <property type="entry name" value="PCD-like"/>
    <property type="match status" value="1"/>
</dbReference>
<comment type="catalytic activity">
    <reaction evidence="1">
        <text>(4aS,6R)-4a-hydroxy-L-erythro-5,6,7,8-tetrahydrobiopterin = (6R)-L-erythro-6,7-dihydrobiopterin + H2O</text>
        <dbReference type="Rhea" id="RHEA:11920"/>
        <dbReference type="ChEBI" id="CHEBI:15377"/>
        <dbReference type="ChEBI" id="CHEBI:15642"/>
        <dbReference type="ChEBI" id="CHEBI:43120"/>
        <dbReference type="EC" id="4.2.1.96"/>
    </reaction>
</comment>
<evidence type="ECO:0000313" key="7">
    <source>
        <dbReference type="EMBL" id="SFV86069.1"/>
    </source>
</evidence>
<dbReference type="InterPro" id="IPR036428">
    <property type="entry name" value="PCD_sf"/>
</dbReference>
<evidence type="ECO:0000256" key="4">
    <source>
        <dbReference type="ARBA" id="ARBA00023239"/>
    </source>
</evidence>
<comment type="similarity">
    <text evidence="2">Belongs to the pterin-4-alpha-carbinolamine dehydratase family.</text>
</comment>
<gene>
    <name evidence="5" type="ORF">MNB_SUP05-10-294</name>
    <name evidence="6" type="ORF">MNB_SUP05-7-1272</name>
    <name evidence="7" type="ORF">MNB_SUP05-9-387</name>
</gene>
<dbReference type="NCBIfam" id="NF002018">
    <property type="entry name" value="PRK00823.1-3"/>
    <property type="match status" value="1"/>
</dbReference>
<dbReference type="EMBL" id="FPHX01000235">
    <property type="protein sequence ID" value="SFV86069.1"/>
    <property type="molecule type" value="Genomic_DNA"/>
</dbReference>
<dbReference type="PANTHER" id="PTHR12599">
    <property type="entry name" value="PTERIN-4-ALPHA-CARBINOLAMINE DEHYDRATASE"/>
    <property type="match status" value="1"/>
</dbReference>
<evidence type="ECO:0000256" key="3">
    <source>
        <dbReference type="ARBA" id="ARBA00013252"/>
    </source>
</evidence>
<dbReference type="GO" id="GO:0006729">
    <property type="term" value="P:tetrahydrobiopterin biosynthetic process"/>
    <property type="evidence" value="ECO:0007669"/>
    <property type="project" value="InterPro"/>
</dbReference>